<accession>A0ABW8ID56</accession>
<dbReference type="Pfam" id="PF06439">
    <property type="entry name" value="3keto-disac_hyd"/>
    <property type="match status" value="1"/>
</dbReference>
<dbReference type="Proteomes" id="UP001620409">
    <property type="component" value="Unassembled WGS sequence"/>
</dbReference>
<protein>
    <submittedName>
        <fullName evidence="2">DUF1080 domain-containing protein</fullName>
    </submittedName>
</protein>
<dbReference type="InterPro" id="IPR013320">
    <property type="entry name" value="ConA-like_dom_sf"/>
</dbReference>
<name>A0ABW8ID56_9GAMM</name>
<comment type="caution">
    <text evidence="2">The sequence shown here is derived from an EMBL/GenBank/DDBJ whole genome shotgun (WGS) entry which is preliminary data.</text>
</comment>
<evidence type="ECO:0000313" key="3">
    <source>
        <dbReference type="Proteomes" id="UP001620409"/>
    </source>
</evidence>
<dbReference type="InterPro" id="IPR010496">
    <property type="entry name" value="AL/BT2_dom"/>
</dbReference>
<organism evidence="2 3">
    <name type="scientific">Dyella humi</name>
    <dbReference type="NCBI Taxonomy" id="1770547"/>
    <lineage>
        <taxon>Bacteria</taxon>
        <taxon>Pseudomonadati</taxon>
        <taxon>Pseudomonadota</taxon>
        <taxon>Gammaproteobacteria</taxon>
        <taxon>Lysobacterales</taxon>
        <taxon>Rhodanobacteraceae</taxon>
        <taxon>Dyella</taxon>
    </lineage>
</organism>
<dbReference type="EMBL" id="JADIKI010000020">
    <property type="protein sequence ID" value="MFK2853098.1"/>
    <property type="molecule type" value="Genomic_DNA"/>
</dbReference>
<evidence type="ECO:0000259" key="1">
    <source>
        <dbReference type="Pfam" id="PF06439"/>
    </source>
</evidence>
<sequence>MIATAWTTKGNVTFLVDKSAIVIAQGGSAELNTMNFSSGTIEFDMKSPGGNVGLTFHMQDNTGDALYFRPSADCATSDDCVQYMRIDHGIFEWDLFGDNQARAPFGANVWNHVKLSVNGRLMHVWVNGTLVSAPRDNLLVGAFDSGTIKLHGPASYAHLTIAPAASTETPKRSPSVAVGDAHFVTRWLASNAFIMPSTFDAKLGQNTGVTPPIKSLPATNAFKHVLRADPTGLVNVTAALGDSQKGNAIIATWLKTEVTSEQAQVKHVSIGWTREAWVFVNGELVYADKNLYGVPDASKPPDGRLSLDNGAFNLPLKKGKNEVDVLLDDNFGGGVQHFGWGLMMRFPNLNGIQLSTH</sequence>
<feature type="domain" description="3-keto-alpha-glucoside-1,2-lyase/3-keto-2-hydroxy-glucal hydratase" evidence="1">
    <location>
        <begin position="5"/>
        <end position="139"/>
    </location>
</feature>
<dbReference type="SUPFAM" id="SSF49899">
    <property type="entry name" value="Concanavalin A-like lectins/glucanases"/>
    <property type="match status" value="1"/>
</dbReference>
<dbReference type="RefSeq" id="WP_380016015.1">
    <property type="nucleotide sequence ID" value="NZ_JADIKI010000020.1"/>
</dbReference>
<reference evidence="2 3" key="1">
    <citation type="submission" date="2020-10" db="EMBL/GenBank/DDBJ databases">
        <title>Phylogeny of dyella-like bacteria.</title>
        <authorList>
            <person name="Fu J."/>
        </authorList>
    </citation>
    <scope>NUCLEOTIDE SEQUENCE [LARGE SCALE GENOMIC DNA]</scope>
    <source>
        <strain evidence="2 3">DHG40</strain>
    </source>
</reference>
<dbReference type="Gene3D" id="2.60.120.560">
    <property type="entry name" value="Exo-inulinase, domain 1"/>
    <property type="match status" value="1"/>
</dbReference>
<keyword evidence="3" id="KW-1185">Reference proteome</keyword>
<gene>
    <name evidence="2" type="ORF">ISP18_00635</name>
</gene>
<proteinExistence type="predicted"/>
<evidence type="ECO:0000313" key="2">
    <source>
        <dbReference type="EMBL" id="MFK2853098.1"/>
    </source>
</evidence>